<dbReference type="OrthoDB" id="9809185at2"/>
<feature type="domain" description="Alcohol dehydrogenase-like C-terminal" evidence="6">
    <location>
        <begin position="188"/>
        <end position="307"/>
    </location>
</feature>
<evidence type="ECO:0000256" key="2">
    <source>
        <dbReference type="ARBA" id="ARBA00008072"/>
    </source>
</evidence>
<dbReference type="PATRIC" id="fig|38307.3.peg.1140"/>
<evidence type="ECO:0000256" key="4">
    <source>
        <dbReference type="ARBA" id="ARBA00022833"/>
    </source>
</evidence>
<evidence type="ECO:0000256" key="3">
    <source>
        <dbReference type="ARBA" id="ARBA00022723"/>
    </source>
</evidence>
<dbReference type="Pfam" id="PF00107">
    <property type="entry name" value="ADH_zinc_N"/>
    <property type="match status" value="1"/>
</dbReference>
<dbReference type="InterPro" id="IPR036291">
    <property type="entry name" value="NAD(P)-bd_dom_sf"/>
</dbReference>
<evidence type="ECO:0000313" key="9">
    <source>
        <dbReference type="Proteomes" id="UP000077786"/>
    </source>
</evidence>
<name>A0A1B6VMT8_9PROT</name>
<dbReference type="InterPro" id="IPR011032">
    <property type="entry name" value="GroES-like_sf"/>
</dbReference>
<protein>
    <submittedName>
        <fullName evidence="8">Alcohol dehydrogenase</fullName>
    </submittedName>
</protein>
<keyword evidence="4" id="KW-0862">Zinc</keyword>
<dbReference type="Proteomes" id="UP000077786">
    <property type="component" value="Unassembled WGS sequence"/>
</dbReference>
<comment type="similarity">
    <text evidence="2">Belongs to the zinc-containing alcohol dehydrogenase family.</text>
</comment>
<reference evidence="8 9" key="1">
    <citation type="submission" date="2016-03" db="EMBL/GenBank/DDBJ databases">
        <title>Draft genome sequence of Gluconobacter cerinus strain CECT 9110.</title>
        <authorList>
            <person name="Sainz F."/>
            <person name="Mas A."/>
            <person name="Torija M.J."/>
        </authorList>
    </citation>
    <scope>NUCLEOTIDE SEQUENCE [LARGE SCALE GENOMIC DNA]</scope>
    <source>
        <strain evidence="8 9">CECT 9110</strain>
    </source>
</reference>
<gene>
    <name evidence="8" type="ORF">A0123_01104</name>
</gene>
<dbReference type="CDD" id="cd08232">
    <property type="entry name" value="idonate-5-DH"/>
    <property type="match status" value="1"/>
</dbReference>
<dbReference type="PANTHER" id="PTHR43161">
    <property type="entry name" value="SORBITOL DEHYDROGENASE"/>
    <property type="match status" value="1"/>
</dbReference>
<sequence>MSSISAPQTTEALVIHEKGDLRLETVTVPALKAGQVLIRPAWGGICGSDMHYFLHGGAGASVLREPMILGHEVSGVVEAVSPDETRFRIGDAVAIHPARPCGHCPECERGAKHLCRNMRFFGSAAFLPHTDGGFRREMVVDTSQLYPLPSGLDVKRASLAEPFSVALHAISRAGDVKGKRIMIQGAGPIGALIIAGLKVAEAAEIVATDLQDFALDIAVKLGATATVNTGRDSHDQEYEIVFEATGVIPALPTAIARTQKGGILVQVGIFPPGDVPAPLGQIIAREIDYRGTFRFDEEFAKALKILADNPWIADGLITHSFPLAQYKDAFDASLDRKSSSKVLLEL</sequence>
<dbReference type="Gene3D" id="3.90.180.10">
    <property type="entry name" value="Medium-chain alcohol dehydrogenases, catalytic domain"/>
    <property type="match status" value="1"/>
</dbReference>
<evidence type="ECO:0000256" key="5">
    <source>
        <dbReference type="ARBA" id="ARBA00023002"/>
    </source>
</evidence>
<dbReference type="SUPFAM" id="SSF51735">
    <property type="entry name" value="NAD(P)-binding Rossmann-fold domains"/>
    <property type="match status" value="1"/>
</dbReference>
<dbReference type="InterPro" id="IPR013154">
    <property type="entry name" value="ADH-like_N"/>
</dbReference>
<keyword evidence="5" id="KW-0560">Oxidoreductase</keyword>
<feature type="domain" description="Alcohol dehydrogenase-like N-terminal" evidence="7">
    <location>
        <begin position="33"/>
        <end position="149"/>
    </location>
</feature>
<dbReference type="GO" id="GO:0046872">
    <property type="term" value="F:metal ion binding"/>
    <property type="evidence" value="ECO:0007669"/>
    <property type="project" value="UniProtKB-KW"/>
</dbReference>
<evidence type="ECO:0000256" key="1">
    <source>
        <dbReference type="ARBA" id="ARBA00001947"/>
    </source>
</evidence>
<dbReference type="EMBL" id="LUTU01000005">
    <property type="protein sequence ID" value="OAJ68398.1"/>
    <property type="molecule type" value="Genomic_DNA"/>
</dbReference>
<accession>A0A1B6VMT8</accession>
<dbReference type="AlphaFoldDB" id="A0A1B6VMT8"/>
<evidence type="ECO:0000259" key="7">
    <source>
        <dbReference type="Pfam" id="PF08240"/>
    </source>
</evidence>
<evidence type="ECO:0000313" key="8">
    <source>
        <dbReference type="EMBL" id="OAJ68398.1"/>
    </source>
</evidence>
<dbReference type="InterPro" id="IPR013149">
    <property type="entry name" value="ADH-like_C"/>
</dbReference>
<dbReference type="Pfam" id="PF08240">
    <property type="entry name" value="ADH_N"/>
    <property type="match status" value="1"/>
</dbReference>
<keyword evidence="3" id="KW-0479">Metal-binding</keyword>
<dbReference type="PANTHER" id="PTHR43161:SF9">
    <property type="entry name" value="SORBITOL DEHYDROGENASE"/>
    <property type="match status" value="1"/>
</dbReference>
<dbReference type="Gene3D" id="3.40.50.720">
    <property type="entry name" value="NAD(P)-binding Rossmann-like Domain"/>
    <property type="match status" value="1"/>
</dbReference>
<dbReference type="GO" id="GO:0016491">
    <property type="term" value="F:oxidoreductase activity"/>
    <property type="evidence" value="ECO:0007669"/>
    <property type="project" value="UniProtKB-KW"/>
</dbReference>
<dbReference type="SUPFAM" id="SSF50129">
    <property type="entry name" value="GroES-like"/>
    <property type="match status" value="1"/>
</dbReference>
<comment type="cofactor">
    <cofactor evidence="1">
        <name>Zn(2+)</name>
        <dbReference type="ChEBI" id="CHEBI:29105"/>
    </cofactor>
</comment>
<proteinExistence type="inferred from homology"/>
<dbReference type="RefSeq" id="WP_064274180.1">
    <property type="nucleotide sequence ID" value="NZ_LUTU01000005.1"/>
</dbReference>
<organism evidence="8 9">
    <name type="scientific">Gluconobacter cerinus</name>
    <dbReference type="NCBI Taxonomy" id="38307"/>
    <lineage>
        <taxon>Bacteria</taxon>
        <taxon>Pseudomonadati</taxon>
        <taxon>Pseudomonadota</taxon>
        <taxon>Alphaproteobacteria</taxon>
        <taxon>Acetobacterales</taxon>
        <taxon>Acetobacteraceae</taxon>
        <taxon>Gluconobacter</taxon>
    </lineage>
</organism>
<evidence type="ECO:0000259" key="6">
    <source>
        <dbReference type="Pfam" id="PF00107"/>
    </source>
</evidence>
<comment type="caution">
    <text evidence="8">The sequence shown here is derived from an EMBL/GenBank/DDBJ whole genome shotgun (WGS) entry which is preliminary data.</text>
</comment>